<name>A0A8C4RT24_ERPCA</name>
<feature type="region of interest" description="Disordered" evidence="2">
    <location>
        <begin position="89"/>
        <end position="136"/>
    </location>
</feature>
<dbReference type="PANTHER" id="PTHR10024:SF250">
    <property type="entry name" value="SYNAPTOTAGMIN-13"/>
    <property type="match status" value="1"/>
</dbReference>
<dbReference type="PROSITE" id="PS50004">
    <property type="entry name" value="C2"/>
    <property type="match status" value="2"/>
</dbReference>
<dbReference type="Pfam" id="PF00168">
    <property type="entry name" value="C2"/>
    <property type="match status" value="2"/>
</dbReference>
<reference evidence="4" key="2">
    <citation type="submission" date="2025-08" db="UniProtKB">
        <authorList>
            <consortium name="Ensembl"/>
        </authorList>
    </citation>
    <scope>IDENTIFICATION</scope>
</reference>
<feature type="domain" description="C2" evidence="3">
    <location>
        <begin position="261"/>
        <end position="394"/>
    </location>
</feature>
<proteinExistence type="inferred from homology"/>
<dbReference type="GeneTree" id="ENSGT00940000160226"/>
<evidence type="ECO:0000313" key="4">
    <source>
        <dbReference type="Ensembl" id="ENSECRP00000006902.1"/>
    </source>
</evidence>
<accession>A0A8C4RT24</accession>
<dbReference type="GO" id="GO:0001786">
    <property type="term" value="F:phosphatidylserine binding"/>
    <property type="evidence" value="ECO:0007669"/>
    <property type="project" value="TreeGrafter"/>
</dbReference>
<protein>
    <submittedName>
        <fullName evidence="4">Synaptotagmin XIII</fullName>
    </submittedName>
</protein>
<dbReference type="GO" id="GO:0030424">
    <property type="term" value="C:axon"/>
    <property type="evidence" value="ECO:0007669"/>
    <property type="project" value="TreeGrafter"/>
</dbReference>
<organism evidence="4 5">
    <name type="scientific">Erpetoichthys calabaricus</name>
    <name type="common">Rope fish</name>
    <name type="synonym">Calamoichthys calabaricus</name>
    <dbReference type="NCBI Taxonomy" id="27687"/>
    <lineage>
        <taxon>Eukaryota</taxon>
        <taxon>Metazoa</taxon>
        <taxon>Chordata</taxon>
        <taxon>Craniata</taxon>
        <taxon>Vertebrata</taxon>
        <taxon>Euteleostomi</taxon>
        <taxon>Actinopterygii</taxon>
        <taxon>Polypteriformes</taxon>
        <taxon>Polypteridae</taxon>
        <taxon>Erpetoichthys</taxon>
    </lineage>
</organism>
<keyword evidence="5" id="KW-1185">Reference proteome</keyword>
<sequence length="398" mass="43799">MIASAPLLVLGATLGTASGILALCGLSLLCKSFRKTEAVEGSTGVFQPSQQFSIQKSTEPVQPRSLLTFPRLYRAKAVGICPEMVNYTQQDESPSAEGPEDALTTPTSPTSPTQGLPGMDQPDCMSPSDSPETPKLHFSLQYNTQSRELQVTIIEAEKVCTAQGSDCYVIGNLTTLSTRKEAKTTVKRALPQVVWQETLAFPLPEGCEIEGEMALSLYSCDTFSQHAHMGVVRFKLADVPMLSNADCWVDLQLPKLDRSISAGEILLSISYLPAANRLGVVVMKARGLQSDKMKDIIDLSVKLALKHQNTKLKKKQTRRVKHKINPVWNEMMMFEVPHELLSQSSLELEVLNQNQCSEALSLGQCSLGLQSIGSGLQHWQQMLSNPRRQIAMWHPLYA</sequence>
<reference evidence="4" key="3">
    <citation type="submission" date="2025-09" db="UniProtKB">
        <authorList>
            <consortium name="Ensembl"/>
        </authorList>
    </citation>
    <scope>IDENTIFICATION</scope>
</reference>
<dbReference type="SMART" id="SM00239">
    <property type="entry name" value="C2"/>
    <property type="match status" value="2"/>
</dbReference>
<dbReference type="InterPro" id="IPR000008">
    <property type="entry name" value="C2_dom"/>
</dbReference>
<evidence type="ECO:0000259" key="3">
    <source>
        <dbReference type="PROSITE" id="PS50004"/>
    </source>
</evidence>
<feature type="compositionally biased region" description="Low complexity" evidence="2">
    <location>
        <begin position="104"/>
        <end position="113"/>
    </location>
</feature>
<evidence type="ECO:0000256" key="1">
    <source>
        <dbReference type="ARBA" id="ARBA00006996"/>
    </source>
</evidence>
<dbReference type="AlphaFoldDB" id="A0A8C4RT24"/>
<evidence type="ECO:0000313" key="5">
    <source>
        <dbReference type="Proteomes" id="UP000694620"/>
    </source>
</evidence>
<dbReference type="Proteomes" id="UP000694620">
    <property type="component" value="Chromosome 2"/>
</dbReference>
<comment type="similarity">
    <text evidence="1">Belongs to the synaptotagmin family.</text>
</comment>
<dbReference type="InterPro" id="IPR035892">
    <property type="entry name" value="C2_domain_sf"/>
</dbReference>
<dbReference type="GO" id="GO:0030672">
    <property type="term" value="C:synaptic vesicle membrane"/>
    <property type="evidence" value="ECO:0007669"/>
    <property type="project" value="TreeGrafter"/>
</dbReference>
<reference evidence="4" key="1">
    <citation type="submission" date="2021-06" db="EMBL/GenBank/DDBJ databases">
        <authorList>
            <consortium name="Wellcome Sanger Institute Data Sharing"/>
        </authorList>
    </citation>
    <scope>NUCLEOTIDE SEQUENCE [LARGE SCALE GENOMIC DNA]</scope>
</reference>
<feature type="domain" description="C2" evidence="3">
    <location>
        <begin position="132"/>
        <end position="249"/>
    </location>
</feature>
<dbReference type="GO" id="GO:0048488">
    <property type="term" value="P:synaptic vesicle endocytosis"/>
    <property type="evidence" value="ECO:0007669"/>
    <property type="project" value="TreeGrafter"/>
</dbReference>
<dbReference type="Gene3D" id="2.60.40.150">
    <property type="entry name" value="C2 domain"/>
    <property type="match status" value="2"/>
</dbReference>
<evidence type="ECO:0000256" key="2">
    <source>
        <dbReference type="SAM" id="MobiDB-lite"/>
    </source>
</evidence>
<dbReference type="Ensembl" id="ENSECRT00000007014.1">
    <property type="protein sequence ID" value="ENSECRP00000006902.1"/>
    <property type="gene ID" value="ENSECRG00000004607.1"/>
</dbReference>
<dbReference type="GO" id="GO:0005886">
    <property type="term" value="C:plasma membrane"/>
    <property type="evidence" value="ECO:0007669"/>
    <property type="project" value="TreeGrafter"/>
</dbReference>
<dbReference type="GO" id="GO:0000149">
    <property type="term" value="F:SNARE binding"/>
    <property type="evidence" value="ECO:0007669"/>
    <property type="project" value="TreeGrafter"/>
</dbReference>
<dbReference type="GO" id="GO:0048791">
    <property type="term" value="P:calcium ion-regulated exocytosis of neurotransmitter"/>
    <property type="evidence" value="ECO:0007669"/>
    <property type="project" value="TreeGrafter"/>
</dbReference>
<dbReference type="FunFam" id="2.60.40.150:FF:000101">
    <property type="entry name" value="Synaptotagmin 13"/>
    <property type="match status" value="1"/>
</dbReference>
<dbReference type="PANTHER" id="PTHR10024">
    <property type="entry name" value="SYNAPTOTAGMIN"/>
    <property type="match status" value="1"/>
</dbReference>
<dbReference type="GO" id="GO:0031045">
    <property type="term" value="C:dense core granule"/>
    <property type="evidence" value="ECO:0007669"/>
    <property type="project" value="TreeGrafter"/>
</dbReference>
<dbReference type="SUPFAM" id="SSF49562">
    <property type="entry name" value="C2 domain (Calcium/lipid-binding domain, CaLB)"/>
    <property type="match status" value="2"/>
</dbReference>
<dbReference type="GO" id="GO:0005509">
    <property type="term" value="F:calcium ion binding"/>
    <property type="evidence" value="ECO:0007669"/>
    <property type="project" value="TreeGrafter"/>
</dbReference>
<dbReference type="GO" id="GO:0005544">
    <property type="term" value="F:calcium-dependent phospholipid binding"/>
    <property type="evidence" value="ECO:0007669"/>
    <property type="project" value="TreeGrafter"/>
</dbReference>
<dbReference type="GO" id="GO:0030276">
    <property type="term" value="F:clathrin binding"/>
    <property type="evidence" value="ECO:0007669"/>
    <property type="project" value="TreeGrafter"/>
</dbReference>